<dbReference type="NCBIfam" id="TIGR03083">
    <property type="entry name" value="maleylpyruvate isomerase family mycothiol-dependent enzyme"/>
    <property type="match status" value="1"/>
</dbReference>
<gene>
    <name evidence="3" type="ORF">Sru01_36400</name>
</gene>
<reference evidence="3" key="1">
    <citation type="submission" date="2021-01" db="EMBL/GenBank/DDBJ databases">
        <title>Whole genome shotgun sequence of Sphaerisporangium rufum NBRC 109079.</title>
        <authorList>
            <person name="Komaki H."/>
            <person name="Tamura T."/>
        </authorList>
    </citation>
    <scope>NUCLEOTIDE SEQUENCE</scope>
    <source>
        <strain evidence="3">NBRC 109079</strain>
    </source>
</reference>
<keyword evidence="4" id="KW-1185">Reference proteome</keyword>
<proteinExistence type="predicted"/>
<dbReference type="NCBIfam" id="TIGR03086">
    <property type="entry name" value="TIGR03086 family metal-binding protein"/>
    <property type="match status" value="1"/>
</dbReference>
<comment type="caution">
    <text evidence="3">The sequence shown here is derived from an EMBL/GenBank/DDBJ whole genome shotgun (WGS) entry which is preliminary data.</text>
</comment>
<dbReference type="InterPro" id="IPR024344">
    <property type="entry name" value="MDMPI_metal-binding"/>
</dbReference>
<dbReference type="Proteomes" id="UP000655287">
    <property type="component" value="Unassembled WGS sequence"/>
</dbReference>
<accession>A0A919V282</accession>
<dbReference type="Gene3D" id="1.20.120.450">
    <property type="entry name" value="dinb family like domain"/>
    <property type="match status" value="1"/>
</dbReference>
<sequence length="189" mass="20370">MEDRTLELHAMAMDEFGLRVSMIDEAHWDAPTPCADWTVRELVNHLVVEQLWVPPLLAGATVSDVGDRFDGDRLGGDPVGAWTDAAAAAQRALAEPGALDRDVRLSSGTVKARRYCMEMTADLAVHAWDLARGLGVDDRVDPVLMGEVLGYLAPMAGELEKSGLFGAPVPVPDDADPQTRTLALTGRRP</sequence>
<evidence type="ECO:0000259" key="2">
    <source>
        <dbReference type="Pfam" id="PF11716"/>
    </source>
</evidence>
<evidence type="ECO:0000256" key="1">
    <source>
        <dbReference type="SAM" id="MobiDB-lite"/>
    </source>
</evidence>
<dbReference type="Pfam" id="PF11716">
    <property type="entry name" value="MDMPI_N"/>
    <property type="match status" value="1"/>
</dbReference>
<feature type="region of interest" description="Disordered" evidence="1">
    <location>
        <begin position="168"/>
        <end position="189"/>
    </location>
</feature>
<name>A0A919V282_9ACTN</name>
<organism evidence="3 4">
    <name type="scientific">Sphaerisporangium rufum</name>
    <dbReference type="NCBI Taxonomy" id="1381558"/>
    <lineage>
        <taxon>Bacteria</taxon>
        <taxon>Bacillati</taxon>
        <taxon>Actinomycetota</taxon>
        <taxon>Actinomycetes</taxon>
        <taxon>Streptosporangiales</taxon>
        <taxon>Streptosporangiaceae</taxon>
        <taxon>Sphaerisporangium</taxon>
    </lineage>
</organism>
<dbReference type="RefSeq" id="WP_203987375.1">
    <property type="nucleotide sequence ID" value="NZ_BOOU01000052.1"/>
</dbReference>
<dbReference type="AlphaFoldDB" id="A0A919V282"/>
<dbReference type="SUPFAM" id="SSF109854">
    <property type="entry name" value="DinB/YfiT-like putative metalloenzymes"/>
    <property type="match status" value="1"/>
</dbReference>
<feature type="domain" description="Mycothiol-dependent maleylpyruvate isomerase metal-binding" evidence="2">
    <location>
        <begin position="12"/>
        <end position="131"/>
    </location>
</feature>
<evidence type="ECO:0000313" key="3">
    <source>
        <dbReference type="EMBL" id="GII78658.1"/>
    </source>
</evidence>
<dbReference type="EMBL" id="BOOU01000052">
    <property type="protein sequence ID" value="GII78658.1"/>
    <property type="molecule type" value="Genomic_DNA"/>
</dbReference>
<dbReference type="InterPro" id="IPR017520">
    <property type="entry name" value="CHP03086"/>
</dbReference>
<dbReference type="InterPro" id="IPR034660">
    <property type="entry name" value="DinB/YfiT-like"/>
</dbReference>
<dbReference type="InterPro" id="IPR017517">
    <property type="entry name" value="Maleyloyr_isom"/>
</dbReference>
<evidence type="ECO:0000313" key="4">
    <source>
        <dbReference type="Proteomes" id="UP000655287"/>
    </source>
</evidence>
<protein>
    <submittedName>
        <fullName evidence="3">TIGR03086 family protein</fullName>
    </submittedName>
</protein>
<dbReference type="GO" id="GO:0046872">
    <property type="term" value="F:metal ion binding"/>
    <property type="evidence" value="ECO:0007669"/>
    <property type="project" value="InterPro"/>
</dbReference>